<name>A0A821T3K0_9NEOP</name>
<protein>
    <submittedName>
        <fullName evidence="1">Uncharacterized protein</fullName>
    </submittedName>
</protein>
<gene>
    <name evidence="1" type="ORF">PMACD_LOCUS8652</name>
</gene>
<dbReference type="Proteomes" id="UP000663880">
    <property type="component" value="Unassembled WGS sequence"/>
</dbReference>
<evidence type="ECO:0000313" key="1">
    <source>
        <dbReference type="EMBL" id="CAF4869761.1"/>
    </source>
</evidence>
<sequence>MKFLKPILIINTYFTFYVKGIELHTKSIEELEVDYEDEKNSMIAITESDEYISEDFYDELDNRLRVENSMDMIFFGPPNSFLRLDSETILHIFAHTKKQLIPISRALLAWDIITDGKTTAFLQGREYLAFGSLLNVVPEEDLYYVNFGDPSVFKYFSKNDLKISSRKIGVLVAAYRRYYGNMWYRNGSHINELGYMLCGFPDFDLAKISPITFKELTVDVLGKLHRCSVKQTKTLYRIATHPDAYGEPYKWSSHELGRLNALFICIPRQEISAIQLEAMTAITPSVIKLMNQKKLEYFTKQQILRMTPKTRRILILRMQLKNSLDTSKITKKSCGVLNFSIALLSWSFIVSFLLCS</sequence>
<comment type="caution">
    <text evidence="1">The sequence shown here is derived from an EMBL/GenBank/DDBJ whole genome shotgun (WGS) entry which is preliminary data.</text>
</comment>
<dbReference type="AlphaFoldDB" id="A0A821T3K0"/>
<evidence type="ECO:0000313" key="2">
    <source>
        <dbReference type="Proteomes" id="UP000663880"/>
    </source>
</evidence>
<reference evidence="1" key="1">
    <citation type="submission" date="2021-02" db="EMBL/GenBank/DDBJ databases">
        <authorList>
            <person name="Steward A R."/>
        </authorList>
    </citation>
    <scope>NUCLEOTIDE SEQUENCE</scope>
</reference>
<dbReference type="OrthoDB" id="3800936at2759"/>
<accession>A0A821T3K0</accession>
<organism evidence="1 2">
    <name type="scientific">Pieris macdunnoughi</name>
    <dbReference type="NCBI Taxonomy" id="345717"/>
    <lineage>
        <taxon>Eukaryota</taxon>
        <taxon>Metazoa</taxon>
        <taxon>Ecdysozoa</taxon>
        <taxon>Arthropoda</taxon>
        <taxon>Hexapoda</taxon>
        <taxon>Insecta</taxon>
        <taxon>Pterygota</taxon>
        <taxon>Neoptera</taxon>
        <taxon>Endopterygota</taxon>
        <taxon>Lepidoptera</taxon>
        <taxon>Glossata</taxon>
        <taxon>Ditrysia</taxon>
        <taxon>Papilionoidea</taxon>
        <taxon>Pieridae</taxon>
        <taxon>Pierinae</taxon>
        <taxon>Pieris</taxon>
    </lineage>
</organism>
<proteinExistence type="predicted"/>
<keyword evidence="2" id="KW-1185">Reference proteome</keyword>
<dbReference type="EMBL" id="CAJOBZ010000023">
    <property type="protein sequence ID" value="CAF4869761.1"/>
    <property type="molecule type" value="Genomic_DNA"/>
</dbReference>